<proteinExistence type="predicted"/>
<keyword evidence="2" id="KW-1185">Reference proteome</keyword>
<comment type="caution">
    <text evidence="1">The sequence shown here is derived from an EMBL/GenBank/DDBJ whole genome shotgun (WGS) entry which is preliminary data.</text>
</comment>
<reference evidence="1" key="1">
    <citation type="submission" date="2021-06" db="EMBL/GenBank/DDBJ databases">
        <authorList>
            <person name="Kallberg Y."/>
            <person name="Tangrot J."/>
            <person name="Rosling A."/>
        </authorList>
    </citation>
    <scope>NUCLEOTIDE SEQUENCE</scope>
    <source>
        <strain evidence="1">UK204</strain>
    </source>
</reference>
<protein>
    <submittedName>
        <fullName evidence="1">17879_t:CDS:1</fullName>
    </submittedName>
</protein>
<gene>
    <name evidence="1" type="ORF">FCALED_LOCUS9319</name>
</gene>
<evidence type="ECO:0000313" key="1">
    <source>
        <dbReference type="EMBL" id="CAG8616192.1"/>
    </source>
</evidence>
<dbReference type="EMBL" id="CAJVPQ010003036">
    <property type="protein sequence ID" value="CAG8616192.1"/>
    <property type="molecule type" value="Genomic_DNA"/>
</dbReference>
<name>A0A9N9CYI4_9GLOM</name>
<sequence>MSVIDDFLEEQQQFHADVDKLLALVDKINQIGINVLGRDTTNESPEDVLDSIQNEVNNQRVNDNKDDLIEIYKKFGILGDPKTKTLKQIGQDIDDTITNLIGKVKEMNEDNEPFFTNYENEISKELVIKKLELNGE</sequence>
<dbReference type="Proteomes" id="UP000789570">
    <property type="component" value="Unassembled WGS sequence"/>
</dbReference>
<organism evidence="1 2">
    <name type="scientific">Funneliformis caledonium</name>
    <dbReference type="NCBI Taxonomy" id="1117310"/>
    <lineage>
        <taxon>Eukaryota</taxon>
        <taxon>Fungi</taxon>
        <taxon>Fungi incertae sedis</taxon>
        <taxon>Mucoromycota</taxon>
        <taxon>Glomeromycotina</taxon>
        <taxon>Glomeromycetes</taxon>
        <taxon>Glomerales</taxon>
        <taxon>Glomeraceae</taxon>
        <taxon>Funneliformis</taxon>
    </lineage>
</organism>
<dbReference type="AlphaFoldDB" id="A0A9N9CYI4"/>
<evidence type="ECO:0000313" key="2">
    <source>
        <dbReference type="Proteomes" id="UP000789570"/>
    </source>
</evidence>
<accession>A0A9N9CYI4</accession>